<evidence type="ECO:0000313" key="9">
    <source>
        <dbReference type="Proteomes" id="UP001567538"/>
    </source>
</evidence>
<evidence type="ECO:0000256" key="4">
    <source>
        <dbReference type="ARBA" id="ARBA00022833"/>
    </source>
</evidence>
<keyword evidence="2" id="KW-0677">Repeat</keyword>
<dbReference type="PANTHER" id="PTHR12547:SF18">
    <property type="entry name" value="PROTEIN TIS11"/>
    <property type="match status" value="1"/>
</dbReference>
<feature type="domain" description="C3H1-type" evidence="7">
    <location>
        <begin position="60"/>
        <end position="87"/>
    </location>
</feature>
<keyword evidence="3 5" id="KW-0863">Zinc-finger</keyword>
<accession>A0ABD1H4R6</accession>
<dbReference type="EMBL" id="JBEAFC010000007">
    <property type="protein sequence ID" value="KAL1551419.1"/>
    <property type="molecule type" value="Genomic_DNA"/>
</dbReference>
<dbReference type="AlphaFoldDB" id="A0ABD1H4R6"/>
<dbReference type="GO" id="GO:0051252">
    <property type="term" value="P:regulation of RNA metabolic process"/>
    <property type="evidence" value="ECO:0007669"/>
    <property type="project" value="UniProtKB-ARBA"/>
</dbReference>
<proteinExistence type="predicted"/>
<gene>
    <name evidence="8" type="ORF">AAHA92_19270</name>
</gene>
<dbReference type="InterPro" id="IPR000571">
    <property type="entry name" value="Znf_CCCH"/>
</dbReference>
<name>A0ABD1H4R6_SALDI</name>
<evidence type="ECO:0000256" key="6">
    <source>
        <dbReference type="SAM" id="MobiDB-lite"/>
    </source>
</evidence>
<protein>
    <submittedName>
        <fullName evidence="8">Zinc finger CCCH domain-containing protein 56-like</fullName>
    </submittedName>
</protein>
<dbReference type="InterPro" id="IPR045877">
    <property type="entry name" value="ZFP36-like"/>
</dbReference>
<keyword evidence="4 5" id="KW-0862">Zinc</keyword>
<comment type="caution">
    <text evidence="8">The sequence shown here is derived from an EMBL/GenBank/DDBJ whole genome shotgun (WGS) entry which is preliminary data.</text>
</comment>
<keyword evidence="9" id="KW-1185">Reference proteome</keyword>
<dbReference type="PROSITE" id="PS50103">
    <property type="entry name" value="ZF_C3H1"/>
    <property type="match status" value="2"/>
</dbReference>
<sequence length="261" mass="29587">MNRNDDSQISGPVNFGGKIAYDHRPQPRNPNQQPPFSDHGFKRPRPRTPLSVNRSKLSIPYKSEMCNLFQMGKCYYGENCHFAHNLRQIRQPGFEGVAMAELFNERRREFRFFSSGRGCSYPYQSLGRDEAGLSRVSGRGGADSIECRSLSGGWHYKTKLCAKWVERFGSCPYGEKCTYAHGKEELQQPRYYAELESRRDSRSVLDALPSFAGSCKMGIETAKEEGGVHITEWDIEKISEVYADWVGVGHDFHVPLSAAGR</sequence>
<dbReference type="InterPro" id="IPR036855">
    <property type="entry name" value="Znf_CCCH_sf"/>
</dbReference>
<dbReference type="Gene3D" id="4.10.1000.10">
    <property type="entry name" value="Zinc finger, CCCH-type"/>
    <property type="match status" value="2"/>
</dbReference>
<dbReference type="PANTHER" id="PTHR12547">
    <property type="entry name" value="CCCH ZINC FINGER/TIS11-RELATED"/>
    <property type="match status" value="1"/>
</dbReference>
<evidence type="ECO:0000256" key="3">
    <source>
        <dbReference type="ARBA" id="ARBA00022771"/>
    </source>
</evidence>
<evidence type="ECO:0000313" key="8">
    <source>
        <dbReference type="EMBL" id="KAL1551419.1"/>
    </source>
</evidence>
<dbReference type="SMART" id="SM00356">
    <property type="entry name" value="ZnF_C3H1"/>
    <property type="match status" value="2"/>
</dbReference>
<reference evidence="8 9" key="1">
    <citation type="submission" date="2024-06" db="EMBL/GenBank/DDBJ databases">
        <title>A chromosome level genome sequence of Diviner's sage (Salvia divinorum).</title>
        <authorList>
            <person name="Ford S.A."/>
            <person name="Ro D.-K."/>
            <person name="Ness R.W."/>
            <person name="Phillips M.A."/>
        </authorList>
    </citation>
    <scope>NUCLEOTIDE SEQUENCE [LARGE SCALE GENOMIC DNA]</scope>
    <source>
        <strain evidence="8">SAF-2024a</strain>
        <tissue evidence="8">Leaf</tissue>
    </source>
</reference>
<dbReference type="SUPFAM" id="SSF90229">
    <property type="entry name" value="CCCH zinc finger"/>
    <property type="match status" value="2"/>
</dbReference>
<evidence type="ECO:0000256" key="5">
    <source>
        <dbReference type="PROSITE-ProRule" id="PRU00723"/>
    </source>
</evidence>
<dbReference type="Proteomes" id="UP001567538">
    <property type="component" value="Unassembled WGS sequence"/>
</dbReference>
<dbReference type="Pfam" id="PF00642">
    <property type="entry name" value="zf-CCCH"/>
    <property type="match status" value="1"/>
</dbReference>
<evidence type="ECO:0000259" key="7">
    <source>
        <dbReference type="PROSITE" id="PS50103"/>
    </source>
</evidence>
<dbReference type="GO" id="GO:0008270">
    <property type="term" value="F:zinc ion binding"/>
    <property type="evidence" value="ECO:0007669"/>
    <property type="project" value="UniProtKB-KW"/>
</dbReference>
<feature type="domain" description="C3H1-type" evidence="7">
    <location>
        <begin position="156"/>
        <end position="184"/>
    </location>
</feature>
<evidence type="ECO:0000256" key="2">
    <source>
        <dbReference type="ARBA" id="ARBA00022737"/>
    </source>
</evidence>
<feature type="zinc finger region" description="C3H1-type" evidence="5">
    <location>
        <begin position="60"/>
        <end position="87"/>
    </location>
</feature>
<dbReference type="FunFam" id="4.10.1000.10:FF:000003">
    <property type="entry name" value="Zinc finger CCCH domain-containing protein"/>
    <property type="match status" value="1"/>
</dbReference>
<dbReference type="GO" id="GO:0010468">
    <property type="term" value="P:regulation of gene expression"/>
    <property type="evidence" value="ECO:0007669"/>
    <property type="project" value="UniProtKB-ARBA"/>
</dbReference>
<keyword evidence="1 5" id="KW-0479">Metal-binding</keyword>
<feature type="region of interest" description="Disordered" evidence="6">
    <location>
        <begin position="1"/>
        <end position="54"/>
    </location>
</feature>
<evidence type="ECO:0000256" key="1">
    <source>
        <dbReference type="ARBA" id="ARBA00022723"/>
    </source>
</evidence>
<organism evidence="8 9">
    <name type="scientific">Salvia divinorum</name>
    <name type="common">Maria pastora</name>
    <name type="synonym">Diviner's sage</name>
    <dbReference type="NCBI Taxonomy" id="28513"/>
    <lineage>
        <taxon>Eukaryota</taxon>
        <taxon>Viridiplantae</taxon>
        <taxon>Streptophyta</taxon>
        <taxon>Embryophyta</taxon>
        <taxon>Tracheophyta</taxon>
        <taxon>Spermatophyta</taxon>
        <taxon>Magnoliopsida</taxon>
        <taxon>eudicotyledons</taxon>
        <taxon>Gunneridae</taxon>
        <taxon>Pentapetalae</taxon>
        <taxon>asterids</taxon>
        <taxon>lamiids</taxon>
        <taxon>Lamiales</taxon>
        <taxon>Lamiaceae</taxon>
        <taxon>Nepetoideae</taxon>
        <taxon>Mentheae</taxon>
        <taxon>Salviinae</taxon>
        <taxon>Salvia</taxon>
        <taxon>Salvia subgen. Calosphace</taxon>
    </lineage>
</organism>
<feature type="zinc finger region" description="C3H1-type" evidence="5">
    <location>
        <begin position="156"/>
        <end position="184"/>
    </location>
</feature>